<dbReference type="GO" id="GO:0020037">
    <property type="term" value="F:heme binding"/>
    <property type="evidence" value="ECO:0007669"/>
    <property type="project" value="InterPro"/>
</dbReference>
<evidence type="ECO:0000256" key="6">
    <source>
        <dbReference type="PIRSR" id="PIRSR602401-1"/>
    </source>
</evidence>
<dbReference type="InterPro" id="IPR002401">
    <property type="entry name" value="Cyt_P450_E_grp-I"/>
</dbReference>
<keyword evidence="4 6" id="KW-0479">Metal-binding</keyword>
<dbReference type="OrthoDB" id="1470350at2759"/>
<keyword evidence="8" id="KW-1133">Transmembrane helix</keyword>
<dbReference type="PANTHER" id="PTHR24305">
    <property type="entry name" value="CYTOCHROME P450"/>
    <property type="match status" value="1"/>
</dbReference>
<dbReference type="SUPFAM" id="SSF48264">
    <property type="entry name" value="Cytochrome P450"/>
    <property type="match status" value="1"/>
</dbReference>
<keyword evidence="3 6" id="KW-0349">Heme</keyword>
<dbReference type="InterPro" id="IPR001128">
    <property type="entry name" value="Cyt_P450"/>
</dbReference>
<gene>
    <name evidence="9" type="ORF">CC86DRAFT_375090</name>
</gene>
<reference evidence="9" key="1">
    <citation type="journal article" date="2020" name="Stud. Mycol.">
        <title>101 Dothideomycetes genomes: a test case for predicting lifestyles and emergence of pathogens.</title>
        <authorList>
            <person name="Haridas S."/>
            <person name="Albert R."/>
            <person name="Binder M."/>
            <person name="Bloem J."/>
            <person name="Labutti K."/>
            <person name="Salamov A."/>
            <person name="Andreopoulos B."/>
            <person name="Baker S."/>
            <person name="Barry K."/>
            <person name="Bills G."/>
            <person name="Bluhm B."/>
            <person name="Cannon C."/>
            <person name="Castanera R."/>
            <person name="Culley D."/>
            <person name="Daum C."/>
            <person name="Ezra D."/>
            <person name="Gonzalez J."/>
            <person name="Henrissat B."/>
            <person name="Kuo A."/>
            <person name="Liang C."/>
            <person name="Lipzen A."/>
            <person name="Lutzoni F."/>
            <person name="Magnuson J."/>
            <person name="Mondo S."/>
            <person name="Nolan M."/>
            <person name="Ohm R."/>
            <person name="Pangilinan J."/>
            <person name="Park H.-J."/>
            <person name="Ramirez L."/>
            <person name="Alfaro M."/>
            <person name="Sun H."/>
            <person name="Tritt A."/>
            <person name="Yoshinaga Y."/>
            <person name="Zwiers L.-H."/>
            <person name="Turgeon B."/>
            <person name="Goodwin S."/>
            <person name="Spatafora J."/>
            <person name="Crous P."/>
            <person name="Grigoriev I."/>
        </authorList>
    </citation>
    <scope>NUCLEOTIDE SEQUENCE</scope>
    <source>
        <strain evidence="9">CBS 113818</strain>
    </source>
</reference>
<dbReference type="InterPro" id="IPR017972">
    <property type="entry name" value="Cyt_P450_CS"/>
</dbReference>
<keyword evidence="5 6" id="KW-0408">Iron</keyword>
<dbReference type="Proteomes" id="UP000799424">
    <property type="component" value="Unassembled WGS sequence"/>
</dbReference>
<dbReference type="AlphaFoldDB" id="A0A6A6ZH63"/>
<dbReference type="PRINTS" id="PR00463">
    <property type="entry name" value="EP450I"/>
</dbReference>
<evidence type="ECO:0000313" key="10">
    <source>
        <dbReference type="Proteomes" id="UP000799424"/>
    </source>
</evidence>
<protein>
    <submittedName>
        <fullName evidence="9">Cytochrome P450 monooxygenase-like protein</fullName>
    </submittedName>
</protein>
<evidence type="ECO:0000256" key="3">
    <source>
        <dbReference type="ARBA" id="ARBA00022617"/>
    </source>
</evidence>
<sequence>MVTNMSNLSEAFRLFSPVGIALSGGLLIVFIAAYVLYTLVYNLFFHPLKHIPGPLLARASGIPYALRMRNGSMVAWIKLAHDKYGDAVRLNPNEVSFISGETAWPDIYSFRTGQYKNTGSYLKDRTWYLKPANDTWSLLGANDEDHSRMRRTLAHAFSDKALREQEPLIQQYVDLLVHRLSEHATEDKPVDIMRWYNYTTFDIICDLTFGEPLYCLRDSKEHIWINLVFAAVKAVGLASVRAKNPLFAYYDKALDYFKNTAGIARMRLEFYRLAREKVGRRLDNGTDRHDFFSYITKNQESKSKAISRNEMDSTAVLFLAAGSETTATTLTGVTYLLLSNPSTYASLVHIIRSTFSSASAITIEAVNKLDYMNACLNEGLRYYPPVPTGFPRVVPSGGDRISGHYIPEGTSVYVSQHAANHSARNYVDPEMYVPERWLGEEKYRDDKRGGFNPFSFGPRGCLGKNLAYAELRLILAHLLFAFDLTLVDPAQQWMDGQKLFTLWEKPSLMVRLTPVVAK</sequence>
<evidence type="ECO:0000256" key="8">
    <source>
        <dbReference type="SAM" id="Phobius"/>
    </source>
</evidence>
<dbReference type="InterPro" id="IPR050121">
    <property type="entry name" value="Cytochrome_P450_monoxygenase"/>
</dbReference>
<dbReference type="Gene3D" id="1.10.630.10">
    <property type="entry name" value="Cytochrome P450"/>
    <property type="match status" value="1"/>
</dbReference>
<dbReference type="InterPro" id="IPR036396">
    <property type="entry name" value="Cyt_P450_sf"/>
</dbReference>
<dbReference type="PRINTS" id="PR00385">
    <property type="entry name" value="P450"/>
</dbReference>
<keyword evidence="7" id="KW-0560">Oxidoreductase</keyword>
<evidence type="ECO:0000256" key="5">
    <source>
        <dbReference type="ARBA" id="ARBA00023004"/>
    </source>
</evidence>
<dbReference type="PROSITE" id="PS00086">
    <property type="entry name" value="CYTOCHROME_P450"/>
    <property type="match status" value="1"/>
</dbReference>
<dbReference type="EMBL" id="MU006244">
    <property type="protein sequence ID" value="KAF2819605.1"/>
    <property type="molecule type" value="Genomic_DNA"/>
</dbReference>
<accession>A0A6A6ZH63</accession>
<proteinExistence type="inferred from homology"/>
<dbReference type="GO" id="GO:0005506">
    <property type="term" value="F:iron ion binding"/>
    <property type="evidence" value="ECO:0007669"/>
    <property type="project" value="InterPro"/>
</dbReference>
<keyword evidence="8" id="KW-0812">Transmembrane</keyword>
<evidence type="ECO:0000313" key="9">
    <source>
        <dbReference type="EMBL" id="KAF2819605.1"/>
    </source>
</evidence>
<comment type="similarity">
    <text evidence="2 7">Belongs to the cytochrome P450 family.</text>
</comment>
<dbReference type="PANTHER" id="PTHR24305:SF210">
    <property type="entry name" value="CYTOCHROME P450 MONOOXYGENASE ASQL-RELATED"/>
    <property type="match status" value="1"/>
</dbReference>
<feature type="transmembrane region" description="Helical" evidence="8">
    <location>
        <begin position="20"/>
        <end position="44"/>
    </location>
</feature>
<feature type="binding site" description="axial binding residue" evidence="6">
    <location>
        <position position="461"/>
    </location>
    <ligand>
        <name>heme</name>
        <dbReference type="ChEBI" id="CHEBI:30413"/>
    </ligand>
    <ligandPart>
        <name>Fe</name>
        <dbReference type="ChEBI" id="CHEBI:18248"/>
    </ligandPart>
</feature>
<dbReference type="GO" id="GO:0016705">
    <property type="term" value="F:oxidoreductase activity, acting on paired donors, with incorporation or reduction of molecular oxygen"/>
    <property type="evidence" value="ECO:0007669"/>
    <property type="project" value="InterPro"/>
</dbReference>
<evidence type="ECO:0000256" key="4">
    <source>
        <dbReference type="ARBA" id="ARBA00022723"/>
    </source>
</evidence>
<keyword evidence="10" id="KW-1185">Reference proteome</keyword>
<keyword evidence="8" id="KW-0472">Membrane</keyword>
<evidence type="ECO:0000256" key="1">
    <source>
        <dbReference type="ARBA" id="ARBA00001971"/>
    </source>
</evidence>
<evidence type="ECO:0000256" key="7">
    <source>
        <dbReference type="RuleBase" id="RU000461"/>
    </source>
</evidence>
<dbReference type="GO" id="GO:0004497">
    <property type="term" value="F:monooxygenase activity"/>
    <property type="evidence" value="ECO:0007669"/>
    <property type="project" value="UniProtKB-KW"/>
</dbReference>
<dbReference type="Pfam" id="PF00067">
    <property type="entry name" value="p450"/>
    <property type="match status" value="1"/>
</dbReference>
<name>A0A6A6ZH63_9PLEO</name>
<evidence type="ECO:0000256" key="2">
    <source>
        <dbReference type="ARBA" id="ARBA00010617"/>
    </source>
</evidence>
<organism evidence="9 10">
    <name type="scientific">Ophiobolus disseminans</name>
    <dbReference type="NCBI Taxonomy" id="1469910"/>
    <lineage>
        <taxon>Eukaryota</taxon>
        <taxon>Fungi</taxon>
        <taxon>Dikarya</taxon>
        <taxon>Ascomycota</taxon>
        <taxon>Pezizomycotina</taxon>
        <taxon>Dothideomycetes</taxon>
        <taxon>Pleosporomycetidae</taxon>
        <taxon>Pleosporales</taxon>
        <taxon>Pleosporineae</taxon>
        <taxon>Phaeosphaeriaceae</taxon>
        <taxon>Ophiobolus</taxon>
    </lineage>
</organism>
<comment type="cofactor">
    <cofactor evidence="1 6">
        <name>heme</name>
        <dbReference type="ChEBI" id="CHEBI:30413"/>
    </cofactor>
</comment>
<keyword evidence="7 9" id="KW-0503">Monooxygenase</keyword>
<dbReference type="CDD" id="cd11058">
    <property type="entry name" value="CYP60B-like"/>
    <property type="match status" value="1"/>
</dbReference>